<organism evidence="1 2">
    <name type="scientific">Leptotrombidium deliense</name>
    <dbReference type="NCBI Taxonomy" id="299467"/>
    <lineage>
        <taxon>Eukaryota</taxon>
        <taxon>Metazoa</taxon>
        <taxon>Ecdysozoa</taxon>
        <taxon>Arthropoda</taxon>
        <taxon>Chelicerata</taxon>
        <taxon>Arachnida</taxon>
        <taxon>Acari</taxon>
        <taxon>Acariformes</taxon>
        <taxon>Trombidiformes</taxon>
        <taxon>Prostigmata</taxon>
        <taxon>Anystina</taxon>
        <taxon>Parasitengona</taxon>
        <taxon>Trombiculoidea</taxon>
        <taxon>Trombiculidae</taxon>
        <taxon>Leptotrombidium</taxon>
    </lineage>
</organism>
<name>A0A443QL21_9ACAR</name>
<dbReference type="VEuPathDB" id="VectorBase:LDEU014281"/>
<feature type="non-terminal residue" evidence="1">
    <location>
        <position position="55"/>
    </location>
</feature>
<protein>
    <submittedName>
        <fullName evidence="1">Uncharacterized protein</fullName>
    </submittedName>
</protein>
<dbReference type="OrthoDB" id="8060176at2759"/>
<dbReference type="GO" id="GO:0003676">
    <property type="term" value="F:nucleic acid binding"/>
    <property type="evidence" value="ECO:0007669"/>
    <property type="project" value="InterPro"/>
</dbReference>
<sequence>MVYEDGRQYETVAELKTAIVDCWKAIPVEKLQNLVSSMPKRIFQLIQRHGNSTDY</sequence>
<accession>A0A443QL21</accession>
<proteinExistence type="predicted"/>
<reference evidence="1 2" key="1">
    <citation type="journal article" date="2018" name="Gigascience">
        <title>Genomes of trombidid mites reveal novel predicted allergens and laterally-transferred genes associated with secondary metabolism.</title>
        <authorList>
            <person name="Dong X."/>
            <person name="Chaisiri K."/>
            <person name="Xia D."/>
            <person name="Armstrong S.D."/>
            <person name="Fang Y."/>
            <person name="Donnelly M.J."/>
            <person name="Kadowaki T."/>
            <person name="McGarry J.W."/>
            <person name="Darby A.C."/>
            <person name="Makepeace B.L."/>
        </authorList>
    </citation>
    <scope>NUCLEOTIDE SEQUENCE [LARGE SCALE GENOMIC DNA]</scope>
    <source>
        <strain evidence="1">UoL-UT</strain>
    </source>
</reference>
<dbReference type="AlphaFoldDB" id="A0A443QL21"/>
<dbReference type="Proteomes" id="UP000288716">
    <property type="component" value="Unassembled WGS sequence"/>
</dbReference>
<comment type="caution">
    <text evidence="1">The sequence shown here is derived from an EMBL/GenBank/DDBJ whole genome shotgun (WGS) entry which is preliminary data.</text>
</comment>
<evidence type="ECO:0000313" key="2">
    <source>
        <dbReference type="Proteomes" id="UP000288716"/>
    </source>
</evidence>
<gene>
    <name evidence="1" type="ORF">B4U80_07674</name>
</gene>
<dbReference type="Gene3D" id="3.30.420.10">
    <property type="entry name" value="Ribonuclease H-like superfamily/Ribonuclease H"/>
    <property type="match status" value="1"/>
</dbReference>
<dbReference type="InterPro" id="IPR036397">
    <property type="entry name" value="RNaseH_sf"/>
</dbReference>
<dbReference type="EMBL" id="NCKV01054517">
    <property type="protein sequence ID" value="RWS03659.1"/>
    <property type="molecule type" value="Genomic_DNA"/>
</dbReference>
<keyword evidence="2" id="KW-1185">Reference proteome</keyword>
<evidence type="ECO:0000313" key="1">
    <source>
        <dbReference type="EMBL" id="RWS03659.1"/>
    </source>
</evidence>